<accession>A7EWD7</accession>
<dbReference type="RefSeq" id="XP_001589013.1">
    <property type="nucleotide sequence ID" value="XM_001588963.1"/>
</dbReference>
<proteinExistence type="predicted"/>
<dbReference type="Pfam" id="PF20233">
    <property type="entry name" value="DUF6590"/>
    <property type="match status" value="1"/>
</dbReference>
<keyword evidence="3" id="KW-1185">Reference proteome</keyword>
<evidence type="ECO:0000313" key="3">
    <source>
        <dbReference type="Proteomes" id="UP000001312"/>
    </source>
</evidence>
<protein>
    <recommendedName>
        <fullName evidence="1">DUF6590 domain-containing protein</fullName>
    </recommendedName>
</protein>
<dbReference type="InterPro" id="IPR046497">
    <property type="entry name" value="DUF6590"/>
</dbReference>
<dbReference type="AlphaFoldDB" id="A7EWD7"/>
<reference evidence="3" key="1">
    <citation type="journal article" date="2011" name="PLoS Genet.">
        <title>Genomic analysis of the necrotrophic fungal pathogens Sclerotinia sclerotiorum and Botrytis cinerea.</title>
        <authorList>
            <person name="Amselem J."/>
            <person name="Cuomo C.A."/>
            <person name="van Kan J.A."/>
            <person name="Viaud M."/>
            <person name="Benito E.P."/>
            <person name="Couloux A."/>
            <person name="Coutinho P.M."/>
            <person name="de Vries R.P."/>
            <person name="Dyer P.S."/>
            <person name="Fillinger S."/>
            <person name="Fournier E."/>
            <person name="Gout L."/>
            <person name="Hahn M."/>
            <person name="Kohn L."/>
            <person name="Lapalu N."/>
            <person name="Plummer K.M."/>
            <person name="Pradier J.M."/>
            <person name="Quevillon E."/>
            <person name="Sharon A."/>
            <person name="Simon A."/>
            <person name="ten Have A."/>
            <person name="Tudzynski B."/>
            <person name="Tudzynski P."/>
            <person name="Wincker P."/>
            <person name="Andrew M."/>
            <person name="Anthouard V."/>
            <person name="Beever R.E."/>
            <person name="Beffa R."/>
            <person name="Benoit I."/>
            <person name="Bouzid O."/>
            <person name="Brault B."/>
            <person name="Chen Z."/>
            <person name="Choquer M."/>
            <person name="Collemare J."/>
            <person name="Cotton P."/>
            <person name="Danchin E.G."/>
            <person name="Da Silva C."/>
            <person name="Gautier A."/>
            <person name="Giraud C."/>
            <person name="Giraud T."/>
            <person name="Gonzalez C."/>
            <person name="Grossetete S."/>
            <person name="Guldener U."/>
            <person name="Henrissat B."/>
            <person name="Howlett B.J."/>
            <person name="Kodira C."/>
            <person name="Kretschmer M."/>
            <person name="Lappartient A."/>
            <person name="Leroch M."/>
            <person name="Levis C."/>
            <person name="Mauceli E."/>
            <person name="Neuveglise C."/>
            <person name="Oeser B."/>
            <person name="Pearson M."/>
            <person name="Poulain J."/>
            <person name="Poussereau N."/>
            <person name="Quesneville H."/>
            <person name="Rascle C."/>
            <person name="Schumacher J."/>
            <person name="Segurens B."/>
            <person name="Sexton A."/>
            <person name="Silva E."/>
            <person name="Sirven C."/>
            <person name="Soanes D.M."/>
            <person name="Talbot N.J."/>
            <person name="Templeton M."/>
            <person name="Yandava C."/>
            <person name="Yarden O."/>
            <person name="Zeng Q."/>
            <person name="Rollins J.A."/>
            <person name="Lebrun M.H."/>
            <person name="Dickman M."/>
        </authorList>
    </citation>
    <scope>NUCLEOTIDE SEQUENCE [LARGE SCALE GENOMIC DNA]</scope>
    <source>
        <strain evidence="3">ATCC 18683 / 1980 / Ss-1</strain>
    </source>
</reference>
<evidence type="ECO:0000313" key="2">
    <source>
        <dbReference type="EMBL" id="EDN93779.1"/>
    </source>
</evidence>
<organism evidence="2 3">
    <name type="scientific">Sclerotinia sclerotiorum (strain ATCC 18683 / 1980 / Ss-1)</name>
    <name type="common">White mold</name>
    <name type="synonym">Whetzelinia sclerotiorum</name>
    <dbReference type="NCBI Taxonomy" id="665079"/>
    <lineage>
        <taxon>Eukaryota</taxon>
        <taxon>Fungi</taxon>
        <taxon>Dikarya</taxon>
        <taxon>Ascomycota</taxon>
        <taxon>Pezizomycotina</taxon>
        <taxon>Leotiomycetes</taxon>
        <taxon>Helotiales</taxon>
        <taxon>Sclerotiniaceae</taxon>
        <taxon>Sclerotinia</taxon>
    </lineage>
</organism>
<name>A7EWD7_SCLS1</name>
<dbReference type="EMBL" id="CH476634">
    <property type="protein sequence ID" value="EDN93779.1"/>
    <property type="molecule type" value="Genomic_DNA"/>
</dbReference>
<dbReference type="Proteomes" id="UP000001312">
    <property type="component" value="Unassembled WGS sequence"/>
</dbReference>
<feature type="domain" description="DUF6590" evidence="1">
    <location>
        <begin position="9"/>
        <end position="93"/>
    </location>
</feature>
<gene>
    <name evidence="2" type="ORF">SS1G_09646</name>
</gene>
<dbReference type="InParanoid" id="A7EWD7"/>
<sequence>MLSKAGLSPISTYSGEGTKGKGVDGKQHAIIYSNQPTIIEGEKENGLNKRAIRVIPDGPRGVLDTMSGLNYAELHKVQHHERVLFMGRLAKESEFDVAAESGVFGIPSSLGMPPPSSAASSNSDRDIHFLSNYCSQDQAAESIGSSLPSTLPYPMDIPKRGSAEFNGLVDAPFDVAKSLADLLCSDEDFRSLFREATSNDSPTDSMFVGIIQQITLKFSENLRAEGTTSGIIRAAGYIKDFSLVVALLSHDMLEPTQKLPAFLATRKAQIEYLEQKDRMFEIDLDTLESLSTPEFINTHESDDIGEIIKKTASWKLLLEDIKPLLNYIPVKRVLFSIWPFNIPRDTQHCISYVVRWEISRYISRNFPDDQSIRDILTLTADTSGTIAQSCREYLQSTFQEIGLYVLGAVEARLCNNSYNTGKSELIMVGLAGCLSLVMCDGGLAPNGLNSVLIPVEELLEDDAIQWHYCQKTAKCSKSRSSTFEIVEETGKWHKELNPGRLINRRCFLRWVPEASIVVGTKRYPGKEMNWSTAERIPDSRQIASYAFTMGTSGLDFATGKVSFSLTTSSMPSSIISKTEKDIHEILTDGENDTVLMYDSEKEIAWYLPQSCVVLFLVRARITNHHWEVFKGNKITHLELAEPGSGGSAANEALKANLNLHLKKQNSQPAEQYREETVGSLIKAIWQALDDIGMGLRSAQREFSKAKEGPPNENVEWKFYN</sequence>
<evidence type="ECO:0000259" key="1">
    <source>
        <dbReference type="Pfam" id="PF20233"/>
    </source>
</evidence>
<dbReference type="KEGG" id="ssl:SS1G_09646"/>
<dbReference type="GeneID" id="5485289"/>